<dbReference type="EMBL" id="BRVO01000003">
    <property type="protein sequence ID" value="GLB50253.1"/>
    <property type="molecule type" value="Genomic_DNA"/>
</dbReference>
<evidence type="ECO:0000313" key="1">
    <source>
        <dbReference type="EMBL" id="GLB50253.1"/>
    </source>
</evidence>
<evidence type="ECO:0000313" key="2">
    <source>
        <dbReference type="Proteomes" id="UP001143543"/>
    </source>
</evidence>
<gene>
    <name evidence="1" type="ORF">Y10_26210</name>
</gene>
<dbReference type="Proteomes" id="UP001143543">
    <property type="component" value="Unassembled WGS sequence"/>
</dbReference>
<proteinExistence type="predicted"/>
<name>A0ABQ5MLK9_9FLAO</name>
<reference evidence="1" key="1">
    <citation type="submission" date="2022-07" db="EMBL/GenBank/DDBJ databases">
        <title>Taxonomy of Novel Oxalotrophic and Methylotrophic Bacteria.</title>
        <authorList>
            <person name="Sahin N."/>
            <person name="Tani A."/>
        </authorList>
    </citation>
    <scope>NUCLEOTIDE SEQUENCE</scope>
    <source>
        <strain evidence="1">Y10</strain>
    </source>
</reference>
<sequence length="156" mass="18466">MTKYLGSLDFEKQRAKLISEQLRKFTDSYAYMVAGQFANIDFWINEAITSLKALDEHNIRFEKMYNAQKNWIEEKKVKVPDYCYICNGICELSHDGYITPDLPKQKIDKTEIRKKLINSVYYFLIRCYKVGLLDQEEMKSFCNQIGTDIDPYDLKK</sequence>
<organism evidence="1 2">
    <name type="scientific">Neptunitalea lumnitzerae</name>
    <dbReference type="NCBI Taxonomy" id="2965509"/>
    <lineage>
        <taxon>Bacteria</taxon>
        <taxon>Pseudomonadati</taxon>
        <taxon>Bacteroidota</taxon>
        <taxon>Flavobacteriia</taxon>
        <taxon>Flavobacteriales</taxon>
        <taxon>Flavobacteriaceae</taxon>
        <taxon>Neptunitalea</taxon>
    </lineage>
</organism>
<evidence type="ECO:0008006" key="3">
    <source>
        <dbReference type="Google" id="ProtNLM"/>
    </source>
</evidence>
<comment type="caution">
    <text evidence="1">The sequence shown here is derived from an EMBL/GenBank/DDBJ whole genome shotgun (WGS) entry which is preliminary data.</text>
</comment>
<protein>
    <recommendedName>
        <fullName evidence="3">DUF1311 domain-containing protein</fullName>
    </recommendedName>
</protein>
<keyword evidence="2" id="KW-1185">Reference proteome</keyword>
<dbReference type="RefSeq" id="WP_281765882.1">
    <property type="nucleotide sequence ID" value="NZ_BRVO01000003.1"/>
</dbReference>
<accession>A0ABQ5MLK9</accession>